<keyword evidence="6" id="KW-1015">Disulfide bond</keyword>
<dbReference type="PANTHER" id="PTHR32080">
    <property type="entry name" value="ANTIFUNGAL PROTEIN GINKBILOBIN-2-LIKE"/>
    <property type="match status" value="1"/>
</dbReference>
<evidence type="ECO:0000256" key="8">
    <source>
        <dbReference type="ARBA" id="ARBA00038393"/>
    </source>
</evidence>
<dbReference type="PROSITE" id="PS51473">
    <property type="entry name" value="GNK2"/>
    <property type="match status" value="2"/>
</dbReference>
<dbReference type="InterPro" id="IPR051378">
    <property type="entry name" value="Cell2Cell_Antifungal"/>
</dbReference>
<gene>
    <name evidence="12" type="ORF">DH2020_020606</name>
</gene>
<comment type="similarity">
    <text evidence="8">Belongs to the cysteine-rich repeat secretory protein family. Plasmodesmata-located proteins (PDLD) subfamily.</text>
</comment>
<keyword evidence="5" id="KW-0965">Cell junction</keyword>
<feature type="domain" description="Gnk2-homologous" evidence="11">
    <location>
        <begin position="141"/>
        <end position="241"/>
    </location>
</feature>
<evidence type="ECO:0000256" key="1">
    <source>
        <dbReference type="ARBA" id="ARBA00004251"/>
    </source>
</evidence>
<sequence>MNMQNDPLSLPSPLCVFLLIVLSNFPIPSNCALESFVYVGCSQLKYAPGSPYESNVNSILSSIVNSASITNFNNFKISLPGSAPSDVVYGLFQCRGDLSNSDCHDCVSNAVSRLGASCVGASGGALQLDGCFVRYDNASFLGDEDKTVVSDKCGPSIADDTDLLTRRDAVLSYLTGGGQFFRVAGSGKVQGVAQCVQDLSVSECQDCLSEAIQRLKSECGSSPWGDMFLGKCYARYSERGYTSKSENDDEVEKTLAIFIGLIAAVAIVIVFLSFLSKLFEKKDSNTMFDQKIIDKKLFSVNVIKH</sequence>
<keyword evidence="9" id="KW-0472">Membrane</keyword>
<dbReference type="InterPro" id="IPR002902">
    <property type="entry name" value="GNK2"/>
</dbReference>
<keyword evidence="9" id="KW-0812">Transmembrane</keyword>
<organism evidence="12 13">
    <name type="scientific">Rehmannia glutinosa</name>
    <name type="common">Chinese foxglove</name>
    <dbReference type="NCBI Taxonomy" id="99300"/>
    <lineage>
        <taxon>Eukaryota</taxon>
        <taxon>Viridiplantae</taxon>
        <taxon>Streptophyta</taxon>
        <taxon>Embryophyta</taxon>
        <taxon>Tracheophyta</taxon>
        <taxon>Spermatophyta</taxon>
        <taxon>Magnoliopsida</taxon>
        <taxon>eudicotyledons</taxon>
        <taxon>Gunneridae</taxon>
        <taxon>Pentapetalae</taxon>
        <taxon>asterids</taxon>
        <taxon>lamiids</taxon>
        <taxon>Lamiales</taxon>
        <taxon>Orobanchaceae</taxon>
        <taxon>Rehmannieae</taxon>
        <taxon>Rehmannia</taxon>
    </lineage>
</organism>
<feature type="domain" description="Gnk2-homologous" evidence="11">
    <location>
        <begin position="34"/>
        <end position="140"/>
    </location>
</feature>
<dbReference type="PANTHER" id="PTHR32080:SF31">
    <property type="entry name" value="PLASMODESMATA-LOCATED PROTEIN 6"/>
    <property type="match status" value="1"/>
</dbReference>
<comment type="caution">
    <text evidence="12">The sequence shown here is derived from an EMBL/GenBank/DDBJ whole genome shotgun (WGS) entry which is preliminary data.</text>
</comment>
<keyword evidence="9" id="KW-1133">Transmembrane helix</keyword>
<keyword evidence="4" id="KW-0677">Repeat</keyword>
<evidence type="ECO:0000256" key="5">
    <source>
        <dbReference type="ARBA" id="ARBA00022949"/>
    </source>
</evidence>
<evidence type="ECO:0000256" key="2">
    <source>
        <dbReference type="ARBA" id="ARBA00022581"/>
    </source>
</evidence>
<name>A0ABR0WH48_REHGL</name>
<feature type="transmembrane region" description="Helical" evidence="9">
    <location>
        <begin position="255"/>
        <end position="275"/>
    </location>
</feature>
<dbReference type="Pfam" id="PF01657">
    <property type="entry name" value="Stress-antifung"/>
    <property type="match status" value="2"/>
</dbReference>
<dbReference type="Gene3D" id="3.30.430.20">
    <property type="entry name" value="Gnk2 domain, C-X8-C-X2-C motif"/>
    <property type="match status" value="2"/>
</dbReference>
<evidence type="ECO:0000313" key="13">
    <source>
        <dbReference type="Proteomes" id="UP001318860"/>
    </source>
</evidence>
<evidence type="ECO:0000313" key="12">
    <source>
        <dbReference type="EMBL" id="KAK6146737.1"/>
    </source>
</evidence>
<dbReference type="CDD" id="cd23509">
    <property type="entry name" value="Gnk2-like"/>
    <property type="match status" value="2"/>
</dbReference>
<evidence type="ECO:0000256" key="4">
    <source>
        <dbReference type="ARBA" id="ARBA00022737"/>
    </source>
</evidence>
<reference evidence="12 13" key="1">
    <citation type="journal article" date="2021" name="Comput. Struct. Biotechnol. J.">
        <title>De novo genome assembly of the potent medicinal plant Rehmannia glutinosa using nanopore technology.</title>
        <authorList>
            <person name="Ma L."/>
            <person name="Dong C."/>
            <person name="Song C."/>
            <person name="Wang X."/>
            <person name="Zheng X."/>
            <person name="Niu Y."/>
            <person name="Chen S."/>
            <person name="Feng W."/>
        </authorList>
    </citation>
    <scope>NUCLEOTIDE SEQUENCE [LARGE SCALE GENOMIC DNA]</scope>
    <source>
        <strain evidence="12">DH-2019</strain>
    </source>
</reference>
<feature type="signal peptide" evidence="10">
    <location>
        <begin position="1"/>
        <end position="31"/>
    </location>
</feature>
<accession>A0ABR0WH48</accession>
<proteinExistence type="inferred from homology"/>
<dbReference type="Proteomes" id="UP001318860">
    <property type="component" value="Unassembled WGS sequence"/>
</dbReference>
<evidence type="ECO:0000256" key="3">
    <source>
        <dbReference type="ARBA" id="ARBA00022729"/>
    </source>
</evidence>
<dbReference type="EMBL" id="JABTTQ020000011">
    <property type="protein sequence ID" value="KAK6146737.1"/>
    <property type="molecule type" value="Genomic_DNA"/>
</dbReference>
<keyword evidence="3 10" id="KW-0732">Signal</keyword>
<evidence type="ECO:0000256" key="9">
    <source>
        <dbReference type="SAM" id="Phobius"/>
    </source>
</evidence>
<keyword evidence="13" id="KW-1185">Reference proteome</keyword>
<evidence type="ECO:0000256" key="10">
    <source>
        <dbReference type="SAM" id="SignalP"/>
    </source>
</evidence>
<dbReference type="InterPro" id="IPR038408">
    <property type="entry name" value="GNK2_sf"/>
</dbReference>
<keyword evidence="2" id="KW-0945">Host-virus interaction</keyword>
<comment type="subcellular location">
    <subcellularLocation>
        <location evidence="7">Cell junction</location>
        <location evidence="7">Plasmodesma</location>
    </subcellularLocation>
    <subcellularLocation>
        <location evidence="1">Cell membrane</location>
        <topology evidence="1">Single-pass type I membrane protein</topology>
    </subcellularLocation>
</comment>
<evidence type="ECO:0000259" key="11">
    <source>
        <dbReference type="PROSITE" id="PS51473"/>
    </source>
</evidence>
<evidence type="ECO:0000256" key="7">
    <source>
        <dbReference type="ARBA" id="ARBA00024184"/>
    </source>
</evidence>
<feature type="chain" id="PRO_5047010424" description="Gnk2-homologous domain-containing protein" evidence="10">
    <location>
        <begin position="32"/>
        <end position="305"/>
    </location>
</feature>
<evidence type="ECO:0000256" key="6">
    <source>
        <dbReference type="ARBA" id="ARBA00023157"/>
    </source>
</evidence>
<protein>
    <recommendedName>
        <fullName evidence="11">Gnk2-homologous domain-containing protein</fullName>
    </recommendedName>
</protein>